<dbReference type="InterPro" id="IPR003660">
    <property type="entry name" value="HAMP_dom"/>
</dbReference>
<dbReference type="PROSITE" id="PS50109">
    <property type="entry name" value="HIS_KIN"/>
    <property type="match status" value="1"/>
</dbReference>
<keyword evidence="13" id="KW-0843">Virulence</keyword>
<dbReference type="PRINTS" id="PR00344">
    <property type="entry name" value="BCTRLSENSOR"/>
</dbReference>
<dbReference type="SMART" id="SM00388">
    <property type="entry name" value="HisKA"/>
    <property type="match status" value="1"/>
</dbReference>
<protein>
    <recommendedName>
        <fullName evidence="16">Heme sensor protein HssS</fullName>
        <ecNumber evidence="3">2.7.13.3</ecNumber>
    </recommendedName>
</protein>
<dbReference type="PROSITE" id="PS50885">
    <property type="entry name" value="HAMP"/>
    <property type="match status" value="1"/>
</dbReference>
<evidence type="ECO:0000256" key="15">
    <source>
        <dbReference type="ARBA" id="ARBA00037219"/>
    </source>
</evidence>
<evidence type="ECO:0000256" key="17">
    <source>
        <dbReference type="SAM" id="Phobius"/>
    </source>
</evidence>
<evidence type="ECO:0000256" key="1">
    <source>
        <dbReference type="ARBA" id="ARBA00000085"/>
    </source>
</evidence>
<gene>
    <name evidence="20" type="ORF">LC087_10570</name>
</gene>
<dbReference type="SUPFAM" id="SSF47384">
    <property type="entry name" value="Homodimeric domain of signal transducing histidine kinase"/>
    <property type="match status" value="1"/>
</dbReference>
<dbReference type="Gene3D" id="3.30.565.10">
    <property type="entry name" value="Histidine kinase-like ATPase, C-terminal domain"/>
    <property type="match status" value="1"/>
</dbReference>
<keyword evidence="10" id="KW-0067">ATP-binding</keyword>
<accession>A0ABY9JUK2</accession>
<evidence type="ECO:0000256" key="12">
    <source>
        <dbReference type="ARBA" id="ARBA00023012"/>
    </source>
</evidence>
<evidence type="ECO:0000256" key="6">
    <source>
        <dbReference type="ARBA" id="ARBA00022679"/>
    </source>
</evidence>
<evidence type="ECO:0000256" key="13">
    <source>
        <dbReference type="ARBA" id="ARBA00023026"/>
    </source>
</evidence>
<comment type="function">
    <text evidence="15">Member of the two-component regulatory system HssS/HssR involved in intracellular heme homeostasis and tempering of staphylococcal virulence. HssS functions as a heme sensor histidine kinase which is autophosphorylated at a histidine residue and transfers its phosphate group to an aspartate residue of HssR. HssR/HssS activates the expression of hrtAB, an efflux pump, in response to extracellular heme, hemin, hemoglobin or blood.</text>
</comment>
<dbReference type="CDD" id="cd00082">
    <property type="entry name" value="HisKA"/>
    <property type="match status" value="1"/>
</dbReference>
<dbReference type="InterPro" id="IPR036097">
    <property type="entry name" value="HisK_dim/P_sf"/>
</dbReference>
<keyword evidence="9 20" id="KW-0418">Kinase</keyword>
<feature type="domain" description="HAMP" evidence="19">
    <location>
        <begin position="169"/>
        <end position="221"/>
    </location>
</feature>
<keyword evidence="11 17" id="KW-1133">Transmembrane helix</keyword>
<keyword evidence="12" id="KW-0902">Two-component regulatory system</keyword>
<dbReference type="CDD" id="cd00075">
    <property type="entry name" value="HATPase"/>
    <property type="match status" value="1"/>
</dbReference>
<evidence type="ECO:0000313" key="21">
    <source>
        <dbReference type="Proteomes" id="UP001197974"/>
    </source>
</evidence>
<dbReference type="Pfam" id="PF02518">
    <property type="entry name" value="HATPase_c"/>
    <property type="match status" value="1"/>
</dbReference>
<organism evidence="20 21">
    <name type="scientific">Bacillus carboniphilus</name>
    <dbReference type="NCBI Taxonomy" id="86663"/>
    <lineage>
        <taxon>Bacteria</taxon>
        <taxon>Bacillati</taxon>
        <taxon>Bacillota</taxon>
        <taxon>Bacilli</taxon>
        <taxon>Bacillales</taxon>
        <taxon>Bacillaceae</taxon>
        <taxon>Bacillus</taxon>
    </lineage>
</organism>
<comment type="catalytic activity">
    <reaction evidence="1">
        <text>ATP + protein L-histidine = ADP + protein N-phospho-L-histidine.</text>
        <dbReference type="EC" id="2.7.13.3"/>
    </reaction>
</comment>
<evidence type="ECO:0000256" key="7">
    <source>
        <dbReference type="ARBA" id="ARBA00022692"/>
    </source>
</evidence>
<dbReference type="PANTHER" id="PTHR45528">
    <property type="entry name" value="SENSOR HISTIDINE KINASE CPXA"/>
    <property type="match status" value="1"/>
</dbReference>
<dbReference type="InterPro" id="IPR003594">
    <property type="entry name" value="HATPase_dom"/>
</dbReference>
<dbReference type="InterPro" id="IPR004358">
    <property type="entry name" value="Sig_transdc_His_kin-like_C"/>
</dbReference>
<evidence type="ECO:0000259" key="18">
    <source>
        <dbReference type="PROSITE" id="PS50109"/>
    </source>
</evidence>
<dbReference type="Pfam" id="PF00512">
    <property type="entry name" value="HisKA"/>
    <property type="match status" value="1"/>
</dbReference>
<feature type="transmembrane region" description="Helical" evidence="17">
    <location>
        <begin position="148"/>
        <end position="167"/>
    </location>
</feature>
<evidence type="ECO:0000256" key="9">
    <source>
        <dbReference type="ARBA" id="ARBA00022777"/>
    </source>
</evidence>
<dbReference type="InterPro" id="IPR003661">
    <property type="entry name" value="HisK_dim/P_dom"/>
</dbReference>
<dbReference type="SMART" id="SM00387">
    <property type="entry name" value="HATPase_c"/>
    <property type="match status" value="1"/>
</dbReference>
<evidence type="ECO:0000256" key="8">
    <source>
        <dbReference type="ARBA" id="ARBA00022741"/>
    </source>
</evidence>
<dbReference type="EMBL" id="CP129013">
    <property type="protein sequence ID" value="WLR41356.1"/>
    <property type="molecule type" value="Genomic_DNA"/>
</dbReference>
<dbReference type="PANTHER" id="PTHR45528:SF11">
    <property type="entry name" value="HISTIDINE KINASE"/>
    <property type="match status" value="1"/>
</dbReference>
<evidence type="ECO:0000256" key="16">
    <source>
        <dbReference type="ARBA" id="ARBA00040841"/>
    </source>
</evidence>
<feature type="domain" description="Histidine kinase" evidence="18">
    <location>
        <begin position="229"/>
        <end position="443"/>
    </location>
</feature>
<proteinExistence type="predicted"/>
<dbReference type="SUPFAM" id="SSF55874">
    <property type="entry name" value="ATPase domain of HSP90 chaperone/DNA topoisomerase II/histidine kinase"/>
    <property type="match status" value="1"/>
</dbReference>
<dbReference type="SMART" id="SM00304">
    <property type="entry name" value="HAMP"/>
    <property type="match status" value="1"/>
</dbReference>
<evidence type="ECO:0000256" key="2">
    <source>
        <dbReference type="ARBA" id="ARBA00004651"/>
    </source>
</evidence>
<evidence type="ECO:0000256" key="11">
    <source>
        <dbReference type="ARBA" id="ARBA00022989"/>
    </source>
</evidence>
<dbReference type="SUPFAM" id="SSF158472">
    <property type="entry name" value="HAMP domain-like"/>
    <property type="match status" value="1"/>
</dbReference>
<evidence type="ECO:0000256" key="4">
    <source>
        <dbReference type="ARBA" id="ARBA00022475"/>
    </source>
</evidence>
<keyword evidence="5" id="KW-0597">Phosphoprotein</keyword>
<evidence type="ECO:0000256" key="10">
    <source>
        <dbReference type="ARBA" id="ARBA00022840"/>
    </source>
</evidence>
<evidence type="ECO:0000256" key="3">
    <source>
        <dbReference type="ARBA" id="ARBA00012438"/>
    </source>
</evidence>
<dbReference type="InterPro" id="IPR005467">
    <property type="entry name" value="His_kinase_dom"/>
</dbReference>
<comment type="subcellular location">
    <subcellularLocation>
        <location evidence="2">Cell membrane</location>
        <topology evidence="2">Multi-pass membrane protein</topology>
    </subcellularLocation>
</comment>
<reference evidence="20 21" key="1">
    <citation type="submission" date="2023-06" db="EMBL/GenBank/DDBJ databases">
        <title>Five Gram-positive bacteria isolated from mangrove sediments in Shenzhen, Guangdong, China.</title>
        <authorList>
            <person name="Yu S."/>
            <person name="Zheng W."/>
            <person name="Huang Y."/>
        </authorList>
    </citation>
    <scope>NUCLEOTIDE SEQUENCE [LARGE SCALE GENOMIC DNA]</scope>
    <source>
        <strain evidence="20 21">SaN35-3</strain>
    </source>
</reference>
<keyword evidence="6" id="KW-0808">Transferase</keyword>
<dbReference type="EC" id="2.7.13.3" evidence="3"/>
<evidence type="ECO:0000313" key="20">
    <source>
        <dbReference type="EMBL" id="WLR41356.1"/>
    </source>
</evidence>
<keyword evidence="8" id="KW-0547">Nucleotide-binding</keyword>
<dbReference type="InterPro" id="IPR036890">
    <property type="entry name" value="HATPase_C_sf"/>
</dbReference>
<dbReference type="CDD" id="cd06225">
    <property type="entry name" value="HAMP"/>
    <property type="match status" value="1"/>
</dbReference>
<sequence>MKNIHTQFIITFLFAALSSLILAFLIAIPLFEQSTYSDLHEEMEELSEVIIHLYEVSPEGKIEVYISKLDNFNYQAILFDESEEIVRTNGSTWFIKDQQVQHVLQGNGFTLEEERPRVLGIPFQVAGMNYALFLRPNFSKVVGSFKDLMIIIFFTIFIVGNIIFYFLSRYLVRPIHDLTGATQKVSEGNFNISLKIKRKDEMGDLISNFNYMVEELGKVDEMRQRFVSDVSHEIQSPLTSIQGFAKALKNGVVSSKEDQVHYLSVIEKESQRLSSLSENLLKLSVMDTDGKNVKKERYSLDEQLRRVVISLGPQWTRKKQVINIDCQSVSIMANQELLEQVWVNLLTNAIRYTGEGESISIGLIERGERAIITIKDTGIGMEQDELRHIFKRFYKIDPFRSGRGSGLGLSIVAKILDNHDGKVEVDSEKGVGTCFTVILPNARKES</sequence>
<name>A0ABY9JUK2_9BACI</name>
<dbReference type="GO" id="GO:0016301">
    <property type="term" value="F:kinase activity"/>
    <property type="evidence" value="ECO:0007669"/>
    <property type="project" value="UniProtKB-KW"/>
</dbReference>
<keyword evidence="7 17" id="KW-0812">Transmembrane</keyword>
<keyword evidence="4" id="KW-1003">Cell membrane</keyword>
<dbReference type="Pfam" id="PF00672">
    <property type="entry name" value="HAMP"/>
    <property type="match status" value="1"/>
</dbReference>
<evidence type="ECO:0000259" key="19">
    <source>
        <dbReference type="PROSITE" id="PS50885"/>
    </source>
</evidence>
<evidence type="ECO:0000256" key="14">
    <source>
        <dbReference type="ARBA" id="ARBA00023136"/>
    </source>
</evidence>
<dbReference type="Proteomes" id="UP001197974">
    <property type="component" value="Chromosome"/>
</dbReference>
<dbReference type="RefSeq" id="WP_226541125.1">
    <property type="nucleotide sequence ID" value="NZ_CP129013.1"/>
</dbReference>
<keyword evidence="21" id="KW-1185">Reference proteome</keyword>
<keyword evidence="14 17" id="KW-0472">Membrane</keyword>
<dbReference type="InterPro" id="IPR050398">
    <property type="entry name" value="HssS/ArlS-like"/>
</dbReference>
<evidence type="ECO:0000256" key="5">
    <source>
        <dbReference type="ARBA" id="ARBA00022553"/>
    </source>
</evidence>
<dbReference type="Gene3D" id="1.10.287.130">
    <property type="match status" value="1"/>
</dbReference>
<feature type="transmembrane region" description="Helical" evidence="17">
    <location>
        <begin position="12"/>
        <end position="31"/>
    </location>
</feature>
<dbReference type="Gene3D" id="6.10.340.10">
    <property type="match status" value="1"/>
</dbReference>